<dbReference type="InterPro" id="IPR009057">
    <property type="entry name" value="Homeodomain-like_sf"/>
</dbReference>
<protein>
    <submittedName>
        <fullName evidence="5">AraC-type DNA-binding protein</fullName>
    </submittedName>
</protein>
<feature type="domain" description="HTH araC/xylS-type" evidence="4">
    <location>
        <begin position="174"/>
        <end position="273"/>
    </location>
</feature>
<accession>A0A1G9LMD3</accession>
<gene>
    <name evidence="5" type="ORF">SAMN05216400_1194</name>
</gene>
<dbReference type="Gene3D" id="2.60.120.280">
    <property type="entry name" value="Regulatory protein AraC"/>
    <property type="match status" value="1"/>
</dbReference>
<dbReference type="InterPro" id="IPR003313">
    <property type="entry name" value="AraC-bd"/>
</dbReference>
<keyword evidence="3" id="KW-0804">Transcription</keyword>
<dbReference type="GO" id="GO:0003700">
    <property type="term" value="F:DNA-binding transcription factor activity"/>
    <property type="evidence" value="ECO:0007669"/>
    <property type="project" value="InterPro"/>
</dbReference>
<organism evidence="5 6">
    <name type="scientific">Streptococcus equinus</name>
    <name type="common">Streptococcus bovis</name>
    <dbReference type="NCBI Taxonomy" id="1335"/>
    <lineage>
        <taxon>Bacteria</taxon>
        <taxon>Bacillati</taxon>
        <taxon>Bacillota</taxon>
        <taxon>Bacilli</taxon>
        <taxon>Lactobacillales</taxon>
        <taxon>Streptococcaceae</taxon>
        <taxon>Streptococcus</taxon>
    </lineage>
</organism>
<dbReference type="AlphaFoldDB" id="A0A1G9LMD3"/>
<dbReference type="PROSITE" id="PS01124">
    <property type="entry name" value="HTH_ARAC_FAMILY_2"/>
    <property type="match status" value="1"/>
</dbReference>
<dbReference type="SMART" id="SM00342">
    <property type="entry name" value="HTH_ARAC"/>
    <property type="match status" value="1"/>
</dbReference>
<dbReference type="InterPro" id="IPR018062">
    <property type="entry name" value="HTH_AraC-typ_CS"/>
</dbReference>
<dbReference type="OrthoDB" id="2237754at2"/>
<dbReference type="InterPro" id="IPR018060">
    <property type="entry name" value="HTH_AraC"/>
</dbReference>
<dbReference type="SUPFAM" id="SSF51215">
    <property type="entry name" value="Regulatory protein AraC"/>
    <property type="match status" value="1"/>
</dbReference>
<evidence type="ECO:0000256" key="3">
    <source>
        <dbReference type="ARBA" id="ARBA00023163"/>
    </source>
</evidence>
<sequence>MTIYQSIGFHFDEHLPYPVLKGIGRQNITNQDYHWDNSKRKDSHCLLQLTISGKGIFQTKNQQFQQQAWDLFLTTIPSNSQYFIPSSSEKWEIIYLEFSNDSLPIFSEILKNSGPVMNIANEKEIQKQIFELYELAISNKITTFHKNSSLAYQLLMELCTISLKQEKKAITKIDSIKEYIDQNFYQQTLNLDELADYAEISKFYVAREFHKKYGITINNYLTRLRIEHSCRLLKQNNFTIKEIAEMVGYSNDNYFGKVFKKTKGMTPNTYRQNSNQYDIVRIIHSTPKIHSDQ</sequence>
<dbReference type="Gene3D" id="1.10.10.60">
    <property type="entry name" value="Homeodomain-like"/>
    <property type="match status" value="2"/>
</dbReference>
<dbReference type="GO" id="GO:0043565">
    <property type="term" value="F:sequence-specific DNA binding"/>
    <property type="evidence" value="ECO:0007669"/>
    <property type="project" value="InterPro"/>
</dbReference>
<evidence type="ECO:0000313" key="5">
    <source>
        <dbReference type="EMBL" id="SDL63189.1"/>
    </source>
</evidence>
<evidence type="ECO:0000313" key="6">
    <source>
        <dbReference type="Proteomes" id="UP000183162"/>
    </source>
</evidence>
<dbReference type="InterPro" id="IPR037923">
    <property type="entry name" value="HTH-like"/>
</dbReference>
<dbReference type="SUPFAM" id="SSF46689">
    <property type="entry name" value="Homeodomain-like"/>
    <property type="match status" value="2"/>
</dbReference>
<proteinExistence type="predicted"/>
<evidence type="ECO:0000259" key="4">
    <source>
        <dbReference type="PROSITE" id="PS01124"/>
    </source>
</evidence>
<dbReference type="InterPro" id="IPR020449">
    <property type="entry name" value="Tscrpt_reg_AraC-type_HTH"/>
</dbReference>
<name>A0A1G9LMD3_STREI</name>
<dbReference type="Pfam" id="PF12833">
    <property type="entry name" value="HTH_18"/>
    <property type="match status" value="1"/>
</dbReference>
<dbReference type="PANTHER" id="PTHR43280">
    <property type="entry name" value="ARAC-FAMILY TRANSCRIPTIONAL REGULATOR"/>
    <property type="match status" value="1"/>
</dbReference>
<dbReference type="PRINTS" id="PR00032">
    <property type="entry name" value="HTHARAC"/>
</dbReference>
<dbReference type="Proteomes" id="UP000183162">
    <property type="component" value="Unassembled WGS sequence"/>
</dbReference>
<dbReference type="EMBL" id="FNGX01000003">
    <property type="protein sequence ID" value="SDL63189.1"/>
    <property type="molecule type" value="Genomic_DNA"/>
</dbReference>
<evidence type="ECO:0000256" key="2">
    <source>
        <dbReference type="ARBA" id="ARBA00023125"/>
    </source>
</evidence>
<evidence type="ECO:0000256" key="1">
    <source>
        <dbReference type="ARBA" id="ARBA00023015"/>
    </source>
</evidence>
<dbReference type="PANTHER" id="PTHR43280:SF2">
    <property type="entry name" value="HTH-TYPE TRANSCRIPTIONAL REGULATOR EXSA"/>
    <property type="match status" value="1"/>
</dbReference>
<reference evidence="5 6" key="1">
    <citation type="submission" date="2016-10" db="EMBL/GenBank/DDBJ databases">
        <authorList>
            <person name="de Groot N.N."/>
        </authorList>
    </citation>
    <scope>NUCLEOTIDE SEQUENCE [LARGE SCALE GENOMIC DNA]</scope>
    <source>
        <strain evidence="5 6">Sb09</strain>
    </source>
</reference>
<dbReference type="Pfam" id="PF02311">
    <property type="entry name" value="AraC_binding"/>
    <property type="match status" value="1"/>
</dbReference>
<dbReference type="PROSITE" id="PS00041">
    <property type="entry name" value="HTH_ARAC_FAMILY_1"/>
    <property type="match status" value="1"/>
</dbReference>
<keyword evidence="1" id="KW-0805">Transcription regulation</keyword>
<dbReference type="RefSeq" id="WP_074566925.1">
    <property type="nucleotide sequence ID" value="NZ_FNGX01000003.1"/>
</dbReference>
<keyword evidence="2 5" id="KW-0238">DNA-binding</keyword>